<dbReference type="AlphaFoldDB" id="A0A543PT12"/>
<dbReference type="EMBL" id="VFQF01000001">
    <property type="protein sequence ID" value="TQN47223.1"/>
    <property type="molecule type" value="Genomic_DNA"/>
</dbReference>
<evidence type="ECO:0000256" key="2">
    <source>
        <dbReference type="ARBA" id="ARBA00022692"/>
    </source>
</evidence>
<dbReference type="PANTHER" id="PTHR36974:SF1">
    <property type="entry name" value="DOXX FAMILY MEMBRANE PROTEIN"/>
    <property type="match status" value="1"/>
</dbReference>
<keyword evidence="3 5" id="KW-1133">Transmembrane helix</keyword>
<dbReference type="PANTHER" id="PTHR36974">
    <property type="entry name" value="MEMBRANE PROTEIN-RELATED"/>
    <property type="match status" value="1"/>
</dbReference>
<proteinExistence type="predicted"/>
<dbReference type="RefSeq" id="WP_141819316.1">
    <property type="nucleotide sequence ID" value="NZ_BAAAQC010000005.1"/>
</dbReference>
<gene>
    <name evidence="7" type="ORF">FHX52_0316</name>
</gene>
<name>A0A543PT12_9MICO</name>
<evidence type="ECO:0000313" key="8">
    <source>
        <dbReference type="Proteomes" id="UP000320085"/>
    </source>
</evidence>
<keyword evidence="4 5" id="KW-0472">Membrane</keyword>
<evidence type="ECO:0000256" key="3">
    <source>
        <dbReference type="ARBA" id="ARBA00022989"/>
    </source>
</evidence>
<protein>
    <submittedName>
        <fullName evidence="7">Putative membrane protein</fullName>
    </submittedName>
</protein>
<feature type="transmembrane region" description="Helical" evidence="5">
    <location>
        <begin position="47"/>
        <end position="65"/>
    </location>
</feature>
<organism evidence="7 8">
    <name type="scientific">Humibacillus xanthopallidus</name>
    <dbReference type="NCBI Taxonomy" id="412689"/>
    <lineage>
        <taxon>Bacteria</taxon>
        <taxon>Bacillati</taxon>
        <taxon>Actinomycetota</taxon>
        <taxon>Actinomycetes</taxon>
        <taxon>Micrococcales</taxon>
        <taxon>Intrasporangiaceae</taxon>
        <taxon>Humibacillus</taxon>
    </lineage>
</organism>
<dbReference type="OrthoDB" id="3267646at2"/>
<dbReference type="InterPro" id="IPR009908">
    <property type="entry name" value="Methylamine_util_MauE"/>
</dbReference>
<sequence>MKTTTNAPLGKDAIALAGLFLASGTMHFVKPEPFESMVPRQLPQRRLLVYVSGAAELACAAGLLFPRTRRVAGIASAVLLVAVFPANVTMTAKAGRRVSRDPESTAKQGYLAATVARLPLQWPMIRTALRAGGVIR</sequence>
<keyword evidence="2 5" id="KW-0812">Transmembrane</keyword>
<dbReference type="Proteomes" id="UP000320085">
    <property type="component" value="Unassembled WGS sequence"/>
</dbReference>
<reference evidence="7 8" key="1">
    <citation type="submission" date="2019-06" db="EMBL/GenBank/DDBJ databases">
        <title>Sequencing the genomes of 1000 actinobacteria strains.</title>
        <authorList>
            <person name="Klenk H.-P."/>
        </authorList>
    </citation>
    <scope>NUCLEOTIDE SEQUENCE [LARGE SCALE GENOMIC DNA]</scope>
    <source>
        <strain evidence="7 8">DSM 21776</strain>
    </source>
</reference>
<comment type="caution">
    <text evidence="7">The sequence shown here is derived from an EMBL/GenBank/DDBJ whole genome shotgun (WGS) entry which is preliminary data.</text>
</comment>
<dbReference type="Pfam" id="PF07291">
    <property type="entry name" value="MauE"/>
    <property type="match status" value="1"/>
</dbReference>
<evidence type="ECO:0000259" key="6">
    <source>
        <dbReference type="Pfam" id="PF07291"/>
    </source>
</evidence>
<dbReference type="GO" id="GO:0030416">
    <property type="term" value="P:methylamine metabolic process"/>
    <property type="evidence" value="ECO:0007669"/>
    <property type="project" value="InterPro"/>
</dbReference>
<feature type="transmembrane region" description="Helical" evidence="5">
    <location>
        <begin position="71"/>
        <end position="90"/>
    </location>
</feature>
<comment type="subcellular location">
    <subcellularLocation>
        <location evidence="1">Membrane</location>
        <topology evidence="1">Multi-pass membrane protein</topology>
    </subcellularLocation>
</comment>
<evidence type="ECO:0000256" key="1">
    <source>
        <dbReference type="ARBA" id="ARBA00004141"/>
    </source>
</evidence>
<evidence type="ECO:0000256" key="4">
    <source>
        <dbReference type="ARBA" id="ARBA00023136"/>
    </source>
</evidence>
<dbReference type="GO" id="GO:0016020">
    <property type="term" value="C:membrane"/>
    <property type="evidence" value="ECO:0007669"/>
    <property type="project" value="UniProtKB-SubCell"/>
</dbReference>
<evidence type="ECO:0000313" key="7">
    <source>
        <dbReference type="EMBL" id="TQN47223.1"/>
    </source>
</evidence>
<evidence type="ECO:0000256" key="5">
    <source>
        <dbReference type="SAM" id="Phobius"/>
    </source>
</evidence>
<feature type="domain" description="Methylamine utilisation protein MauE" evidence="6">
    <location>
        <begin position="14"/>
        <end position="84"/>
    </location>
</feature>
<accession>A0A543PT12</accession>